<comment type="caution">
    <text evidence="2">The sequence shown here is derived from an EMBL/GenBank/DDBJ whole genome shotgun (WGS) entry which is preliminary data.</text>
</comment>
<evidence type="ECO:0000313" key="2">
    <source>
        <dbReference type="EMBL" id="PON70426.1"/>
    </source>
</evidence>
<dbReference type="AlphaFoldDB" id="A0A2P5DAV4"/>
<dbReference type="EMBL" id="JXTB01000050">
    <property type="protein sequence ID" value="PON70426.1"/>
    <property type="molecule type" value="Genomic_DNA"/>
</dbReference>
<proteinExistence type="predicted"/>
<dbReference type="Proteomes" id="UP000237105">
    <property type="component" value="Unassembled WGS sequence"/>
</dbReference>
<evidence type="ECO:0000256" key="1">
    <source>
        <dbReference type="SAM" id="MobiDB-lite"/>
    </source>
</evidence>
<keyword evidence="3" id="KW-1185">Reference proteome</keyword>
<organism evidence="2 3">
    <name type="scientific">Parasponia andersonii</name>
    <name type="common">Sponia andersonii</name>
    <dbReference type="NCBI Taxonomy" id="3476"/>
    <lineage>
        <taxon>Eukaryota</taxon>
        <taxon>Viridiplantae</taxon>
        <taxon>Streptophyta</taxon>
        <taxon>Embryophyta</taxon>
        <taxon>Tracheophyta</taxon>
        <taxon>Spermatophyta</taxon>
        <taxon>Magnoliopsida</taxon>
        <taxon>eudicotyledons</taxon>
        <taxon>Gunneridae</taxon>
        <taxon>Pentapetalae</taxon>
        <taxon>rosids</taxon>
        <taxon>fabids</taxon>
        <taxon>Rosales</taxon>
        <taxon>Cannabaceae</taxon>
        <taxon>Parasponia</taxon>
    </lineage>
</organism>
<gene>
    <name evidence="2" type="ORF">PanWU01x14_080950</name>
</gene>
<reference evidence="3" key="1">
    <citation type="submission" date="2016-06" db="EMBL/GenBank/DDBJ databases">
        <title>Parallel loss of symbiosis genes in relatives of nitrogen-fixing non-legume Parasponia.</title>
        <authorList>
            <person name="Van Velzen R."/>
            <person name="Holmer R."/>
            <person name="Bu F."/>
            <person name="Rutten L."/>
            <person name="Van Zeijl A."/>
            <person name="Liu W."/>
            <person name="Santuari L."/>
            <person name="Cao Q."/>
            <person name="Sharma T."/>
            <person name="Shen D."/>
            <person name="Roswanjaya Y."/>
            <person name="Wardhani T."/>
            <person name="Kalhor M.S."/>
            <person name="Jansen J."/>
            <person name="Van den Hoogen J."/>
            <person name="Gungor B."/>
            <person name="Hartog M."/>
            <person name="Hontelez J."/>
            <person name="Verver J."/>
            <person name="Yang W.-C."/>
            <person name="Schijlen E."/>
            <person name="Repin R."/>
            <person name="Schilthuizen M."/>
            <person name="Schranz E."/>
            <person name="Heidstra R."/>
            <person name="Miyata K."/>
            <person name="Fedorova E."/>
            <person name="Kohlen W."/>
            <person name="Bisseling T."/>
            <person name="Smit S."/>
            <person name="Geurts R."/>
        </authorList>
    </citation>
    <scope>NUCLEOTIDE SEQUENCE [LARGE SCALE GENOMIC DNA]</scope>
    <source>
        <strain evidence="3">cv. WU1-14</strain>
    </source>
</reference>
<name>A0A2P5DAV4_PARAD</name>
<protein>
    <submittedName>
        <fullName evidence="2">Uncharacterized protein</fullName>
    </submittedName>
</protein>
<sequence length="42" mass="4724">MLVKGATLQERRKKRQSNKNGGLEFKAPYGKDLTISEKIASM</sequence>
<feature type="region of interest" description="Disordered" evidence="1">
    <location>
        <begin position="1"/>
        <end position="26"/>
    </location>
</feature>
<accession>A0A2P5DAV4</accession>
<evidence type="ECO:0000313" key="3">
    <source>
        <dbReference type="Proteomes" id="UP000237105"/>
    </source>
</evidence>